<feature type="transmembrane region" description="Helical" evidence="9">
    <location>
        <begin position="162"/>
        <end position="179"/>
    </location>
</feature>
<sequence>MNKFNHPFHLVTISPWPLICSMNLMFMFTSILMFFNENNNKMILFNFLLISITMMQWWRDIIRESTLQGMHNIKVINGLYNGMILFIISEVMFFISFFWMYFHMFLSPSMEIGMLWSPKLIVMFNPYNIPLLNTLILLSSGITITLSHNFLMNNNKYLSMKMLYYTTLLAVIFSLLQYLEYKESFFSISDSIYGASFFMMTGFHGIHVIIGTIFIRIMYFRLNYNHFSYYHHIGFEMAAWYWHFVDIVWLFLYIFIYWMSY</sequence>
<dbReference type="AlphaFoldDB" id="A0A0U1WH55"/>
<name>A0A0U1WH55_9HYME</name>
<evidence type="ECO:0000256" key="9">
    <source>
        <dbReference type="SAM" id="Phobius"/>
    </source>
</evidence>
<accession>A0A0U1WH55</accession>
<dbReference type="GO" id="GO:0004129">
    <property type="term" value="F:cytochrome-c oxidase activity"/>
    <property type="evidence" value="ECO:0007669"/>
    <property type="project" value="InterPro"/>
</dbReference>
<comment type="subcellular location">
    <subcellularLocation>
        <location evidence="1">Membrane</location>
        <topology evidence="1">Multi-pass membrane protein</topology>
    </subcellularLocation>
</comment>
<protein>
    <recommendedName>
        <fullName evidence="3 8">Cytochrome c oxidase subunit 3</fullName>
    </recommendedName>
</protein>
<evidence type="ECO:0000256" key="8">
    <source>
        <dbReference type="RuleBase" id="RU003375"/>
    </source>
</evidence>
<evidence type="ECO:0000256" key="3">
    <source>
        <dbReference type="ARBA" id="ARBA00015944"/>
    </source>
</evidence>
<feature type="domain" description="Heme-copper oxidase subunit III family profile" evidence="10">
    <location>
        <begin position="4"/>
        <end position="261"/>
    </location>
</feature>
<evidence type="ECO:0000256" key="2">
    <source>
        <dbReference type="ARBA" id="ARBA00010581"/>
    </source>
</evidence>
<gene>
    <name evidence="11" type="primary">COX3</name>
</gene>
<dbReference type="PROSITE" id="PS50253">
    <property type="entry name" value="COX3"/>
    <property type="match status" value="1"/>
</dbReference>
<dbReference type="Gene3D" id="1.10.287.70">
    <property type="match status" value="1"/>
</dbReference>
<proteinExistence type="inferred from homology"/>
<feature type="transmembrane region" description="Helical" evidence="9">
    <location>
        <begin position="191"/>
        <end position="219"/>
    </location>
</feature>
<reference evidence="11" key="1">
    <citation type="submission" date="2014-02" db="EMBL/GenBank/DDBJ databases">
        <title>The comparative mitochondrial genomes from Braconidae subfamilies and the phylogeny of the Hymenoptera.</title>
        <authorList>
            <person name="Li Q."/>
            <person name="Wei S.J."/>
            <person name="Chen X.X."/>
        </authorList>
    </citation>
    <scope>NUCLEOTIDE SEQUENCE</scope>
</reference>
<dbReference type="GO" id="GO:0016020">
    <property type="term" value="C:membrane"/>
    <property type="evidence" value="ECO:0007669"/>
    <property type="project" value="UniProtKB-SubCell"/>
</dbReference>
<dbReference type="InterPro" id="IPR024791">
    <property type="entry name" value="Cyt_c/ubiquinol_Oxase_su3"/>
</dbReference>
<evidence type="ECO:0000256" key="4">
    <source>
        <dbReference type="ARBA" id="ARBA00022692"/>
    </source>
</evidence>
<dbReference type="CDD" id="cd01665">
    <property type="entry name" value="Cyt_c_Oxidase_III"/>
    <property type="match status" value="1"/>
</dbReference>
<evidence type="ECO:0000256" key="1">
    <source>
        <dbReference type="ARBA" id="ARBA00004141"/>
    </source>
</evidence>
<organism evidence="11">
    <name type="scientific">Proterops sp. QL-2014</name>
    <dbReference type="NCBI Taxonomy" id="1491724"/>
    <lineage>
        <taxon>Eukaryota</taxon>
        <taxon>Metazoa</taxon>
        <taxon>Ecdysozoa</taxon>
        <taxon>Arthropoda</taxon>
        <taxon>Hexapoda</taxon>
        <taxon>Insecta</taxon>
        <taxon>Pterygota</taxon>
        <taxon>Neoptera</taxon>
        <taxon>Endopterygota</taxon>
        <taxon>Hymenoptera</taxon>
        <taxon>Apocrita</taxon>
        <taxon>Ichneumonoidea</taxon>
        <taxon>Braconidae</taxon>
        <taxon>Proteropinae</taxon>
        <taxon>Proterops</taxon>
    </lineage>
</organism>
<comment type="similarity">
    <text evidence="2 8">Belongs to the cytochrome c oxidase subunit 3 family.</text>
</comment>
<keyword evidence="8 11" id="KW-0496">Mitochondrion</keyword>
<evidence type="ECO:0000259" key="10">
    <source>
        <dbReference type="PROSITE" id="PS50253"/>
    </source>
</evidence>
<dbReference type="InterPro" id="IPR033945">
    <property type="entry name" value="Cyt_c_oxase_su3_dom"/>
</dbReference>
<dbReference type="Pfam" id="PF00510">
    <property type="entry name" value="COX3"/>
    <property type="match status" value="1"/>
</dbReference>
<keyword evidence="7 9" id="KW-0472">Membrane</keyword>
<evidence type="ECO:0000256" key="7">
    <source>
        <dbReference type="ARBA" id="ARBA00023136"/>
    </source>
</evidence>
<dbReference type="SUPFAM" id="SSF81452">
    <property type="entry name" value="Cytochrome c oxidase subunit III-like"/>
    <property type="match status" value="1"/>
</dbReference>
<dbReference type="GO" id="GO:0006123">
    <property type="term" value="P:mitochondrial electron transport, cytochrome c to oxygen"/>
    <property type="evidence" value="ECO:0007669"/>
    <property type="project" value="TreeGrafter"/>
</dbReference>
<keyword evidence="6 9" id="KW-1133">Transmembrane helix</keyword>
<dbReference type="InterPro" id="IPR000298">
    <property type="entry name" value="Cyt_c_oxidase-like_su3"/>
</dbReference>
<dbReference type="Gene3D" id="1.20.120.80">
    <property type="entry name" value="Cytochrome c oxidase, subunit III, four-helix bundle"/>
    <property type="match status" value="1"/>
</dbReference>
<dbReference type="EMBL" id="KJ412477">
    <property type="protein sequence ID" value="AHX97869.1"/>
    <property type="molecule type" value="Genomic_DNA"/>
</dbReference>
<feature type="transmembrane region" description="Helical" evidence="9">
    <location>
        <begin position="127"/>
        <end position="150"/>
    </location>
</feature>
<dbReference type="GO" id="GO:0005739">
    <property type="term" value="C:mitochondrion"/>
    <property type="evidence" value="ECO:0007669"/>
    <property type="project" value="TreeGrafter"/>
</dbReference>
<feature type="transmembrane region" description="Helical" evidence="9">
    <location>
        <begin position="79"/>
        <end position="106"/>
    </location>
</feature>
<evidence type="ECO:0000313" key="11">
    <source>
        <dbReference type="EMBL" id="AHX97869.1"/>
    </source>
</evidence>
<geneLocation type="mitochondrion" evidence="11"/>
<feature type="transmembrane region" description="Helical" evidence="9">
    <location>
        <begin position="239"/>
        <end position="259"/>
    </location>
</feature>
<comment type="function">
    <text evidence="8">Component of the cytochrome c oxidase, the last enzyme in the mitochondrial electron transport chain which drives oxidative phosphorylation. The respiratory chain contains 3 multisubunit complexes succinate dehydrogenase (complex II, CII), ubiquinol-cytochrome c oxidoreductase (cytochrome b-c1 complex, complex III, CIII) and cytochrome c oxidase (complex IV, CIV), that cooperate to transfer electrons derived from NADH and succinate to molecular oxygen, creating an electrochemical gradient over the inner membrane that drives transmembrane transport and the ATP synthase. Cytochrome c oxidase is the component of the respiratory chain that catalyzes the reduction of oxygen to water. Electrons originating from reduced cytochrome c in the intermembrane space (IMS) are transferred via the dinuclear copper A center (CU(A)) of subunit 2 and heme A of subunit 1 to the active site in subunit 1, a binuclear center (BNC) formed by heme A3 and copper B (CU(B)). The BNC reduces molecular oxygen to 2 water molecules using 4 electrons from cytochrome c in the IMS and 4 protons from the mitochondrial matrix.</text>
</comment>
<dbReference type="InterPro" id="IPR035973">
    <property type="entry name" value="Cyt_c_oxidase_su3-like_sf"/>
</dbReference>
<keyword evidence="5" id="KW-1278">Translocase</keyword>
<feature type="transmembrane region" description="Helical" evidence="9">
    <location>
        <begin position="16"/>
        <end position="35"/>
    </location>
</feature>
<dbReference type="PANTHER" id="PTHR11403">
    <property type="entry name" value="CYTOCHROME C OXIDASE SUBUNIT III"/>
    <property type="match status" value="1"/>
</dbReference>
<evidence type="ECO:0000256" key="5">
    <source>
        <dbReference type="ARBA" id="ARBA00022967"/>
    </source>
</evidence>
<dbReference type="PANTHER" id="PTHR11403:SF7">
    <property type="entry name" value="CYTOCHROME C OXIDASE SUBUNIT 3"/>
    <property type="match status" value="1"/>
</dbReference>
<keyword evidence="4 8" id="KW-0812">Transmembrane</keyword>
<evidence type="ECO:0000256" key="6">
    <source>
        <dbReference type="ARBA" id="ARBA00022989"/>
    </source>
</evidence>
<dbReference type="InterPro" id="IPR013833">
    <property type="entry name" value="Cyt_c_oxidase_su3_a-hlx"/>
</dbReference>